<name>A0A239CTR2_9FLAO</name>
<dbReference type="SUPFAM" id="SSF55961">
    <property type="entry name" value="Bet v1-like"/>
    <property type="match status" value="1"/>
</dbReference>
<dbReference type="OrthoDB" id="9807923at2"/>
<dbReference type="InterPro" id="IPR023393">
    <property type="entry name" value="START-like_dom_sf"/>
</dbReference>
<dbReference type="RefSeq" id="WP_089373459.1">
    <property type="nucleotide sequence ID" value="NZ_BMEP01000009.1"/>
</dbReference>
<evidence type="ECO:0000313" key="1">
    <source>
        <dbReference type="EMBL" id="SNS23467.1"/>
    </source>
</evidence>
<gene>
    <name evidence="1" type="ORF">SAMN06265376_108184</name>
</gene>
<dbReference type="CDD" id="cd07818">
    <property type="entry name" value="SRPBCC_1"/>
    <property type="match status" value="1"/>
</dbReference>
<dbReference type="AlphaFoldDB" id="A0A239CTR2"/>
<organism evidence="1 2">
    <name type="scientific">Dokdonia pacifica</name>
    <dbReference type="NCBI Taxonomy" id="1627892"/>
    <lineage>
        <taxon>Bacteria</taxon>
        <taxon>Pseudomonadati</taxon>
        <taxon>Bacteroidota</taxon>
        <taxon>Flavobacteriia</taxon>
        <taxon>Flavobacteriales</taxon>
        <taxon>Flavobacteriaceae</taxon>
        <taxon>Dokdonia</taxon>
    </lineage>
</organism>
<protein>
    <submittedName>
        <fullName evidence="1">Polyketide cyclase / dehydrase and lipid transport</fullName>
    </submittedName>
</protein>
<evidence type="ECO:0000313" key="2">
    <source>
        <dbReference type="Proteomes" id="UP000198379"/>
    </source>
</evidence>
<dbReference type="InterPro" id="IPR019587">
    <property type="entry name" value="Polyketide_cyclase/dehydratase"/>
</dbReference>
<dbReference type="Gene3D" id="3.30.530.20">
    <property type="match status" value="1"/>
</dbReference>
<reference evidence="1 2" key="1">
    <citation type="submission" date="2017-06" db="EMBL/GenBank/DDBJ databases">
        <authorList>
            <person name="Kim H.J."/>
            <person name="Triplett B.A."/>
        </authorList>
    </citation>
    <scope>NUCLEOTIDE SEQUENCE [LARGE SCALE GENOMIC DNA]</scope>
    <source>
        <strain evidence="1 2">DSM 25597</strain>
    </source>
</reference>
<sequence>MITLIYIVAAIVVLIIILAAIAPKTYDVSRSIVIDKPKEIVFPYLKMVKNQDHWSPWKKKDPNMQQTYKGTDGEVGFKASWVGNKDVGEGSQTITAIVENERIDNHLVFLKPWKSESDGYYTVADGSPGQTKVVWGFRGQNKFPTTIFMLFFNMDKAVGKDFEEGLENLKKIVEA</sequence>
<proteinExistence type="predicted"/>
<dbReference type="Pfam" id="PF10604">
    <property type="entry name" value="Polyketide_cyc2"/>
    <property type="match status" value="1"/>
</dbReference>
<accession>A0A239CTR2</accession>
<keyword evidence="2" id="KW-1185">Reference proteome</keyword>
<dbReference type="Proteomes" id="UP000198379">
    <property type="component" value="Unassembled WGS sequence"/>
</dbReference>
<dbReference type="EMBL" id="FZNY01000008">
    <property type="protein sequence ID" value="SNS23467.1"/>
    <property type="molecule type" value="Genomic_DNA"/>
</dbReference>